<evidence type="ECO:0000313" key="21">
    <source>
        <dbReference type="Proteomes" id="UP000463224"/>
    </source>
</evidence>
<evidence type="ECO:0000256" key="16">
    <source>
        <dbReference type="ARBA" id="ARBA00048468"/>
    </source>
</evidence>
<evidence type="ECO:0000256" key="5">
    <source>
        <dbReference type="ARBA" id="ARBA00010826"/>
    </source>
</evidence>
<dbReference type="EC" id="2.5.1.147" evidence="7"/>
<comment type="catalytic activity">
    <reaction evidence="16">
        <text>5-amino-6-(D-ribitylamino)uracil + L-tyrosine + S-adenosyl-L-methionine = 5-amino-5-(4-hydroxybenzyl)-6-(D-ribitylimino)-5,6-dihydrouracil + 2-iminoacetate + 5'-deoxyadenosine + L-methionine + H(+)</text>
        <dbReference type="Rhea" id="RHEA:55200"/>
        <dbReference type="ChEBI" id="CHEBI:15378"/>
        <dbReference type="ChEBI" id="CHEBI:15934"/>
        <dbReference type="ChEBI" id="CHEBI:17319"/>
        <dbReference type="ChEBI" id="CHEBI:57844"/>
        <dbReference type="ChEBI" id="CHEBI:58315"/>
        <dbReference type="ChEBI" id="CHEBI:59789"/>
        <dbReference type="ChEBI" id="CHEBI:77846"/>
        <dbReference type="ChEBI" id="CHEBI:85936"/>
        <dbReference type="EC" id="2.5.1.147"/>
    </reaction>
</comment>
<name>A0A844QDC6_9HYPH</name>
<keyword evidence="10 20" id="KW-0808">Transferase</keyword>
<evidence type="ECO:0000256" key="18">
    <source>
        <dbReference type="SAM" id="MobiDB-lite"/>
    </source>
</evidence>
<keyword evidence="12" id="KW-0479">Metal-binding</keyword>
<feature type="compositionally biased region" description="Basic and acidic residues" evidence="18">
    <location>
        <begin position="747"/>
        <end position="765"/>
    </location>
</feature>
<evidence type="ECO:0000256" key="7">
    <source>
        <dbReference type="ARBA" id="ARBA00012289"/>
    </source>
</evidence>
<dbReference type="UniPathway" id="UPA00072"/>
<evidence type="ECO:0000259" key="19">
    <source>
        <dbReference type="PROSITE" id="PS51918"/>
    </source>
</evidence>
<keyword evidence="9" id="KW-0004">4Fe-4S</keyword>
<comment type="cofactor">
    <cofactor evidence="1">
        <name>[4Fe-4S] cluster</name>
        <dbReference type="ChEBI" id="CHEBI:49883"/>
    </cofactor>
</comment>
<keyword evidence="15" id="KW-0456">Lyase</keyword>
<dbReference type="PANTHER" id="PTHR43076">
    <property type="entry name" value="FO SYNTHASE (COFH)"/>
    <property type="match status" value="1"/>
</dbReference>
<evidence type="ECO:0000256" key="17">
    <source>
        <dbReference type="ARBA" id="ARBA00048974"/>
    </source>
</evidence>
<dbReference type="InterPro" id="IPR006638">
    <property type="entry name" value="Elp3/MiaA/NifB-like_rSAM"/>
</dbReference>
<dbReference type="InterPro" id="IPR020050">
    <property type="entry name" value="FO_synthase_su2"/>
</dbReference>
<feature type="domain" description="Radical SAM core" evidence="19">
    <location>
        <begin position="463"/>
        <end position="701"/>
    </location>
</feature>
<dbReference type="Gene3D" id="3.20.20.70">
    <property type="entry name" value="Aldolase class I"/>
    <property type="match status" value="2"/>
</dbReference>
<dbReference type="GO" id="GO:0051539">
    <property type="term" value="F:4 iron, 4 sulfur cluster binding"/>
    <property type="evidence" value="ECO:0007669"/>
    <property type="project" value="UniProtKB-KW"/>
</dbReference>
<dbReference type="GO" id="GO:0046872">
    <property type="term" value="F:metal ion binding"/>
    <property type="evidence" value="ECO:0007669"/>
    <property type="project" value="UniProtKB-KW"/>
</dbReference>
<dbReference type="SFLD" id="SFLDG01389">
    <property type="entry name" value="menaquinone_synthsis_involved"/>
    <property type="match status" value="1"/>
</dbReference>
<evidence type="ECO:0000256" key="4">
    <source>
        <dbReference type="ARBA" id="ARBA00010051"/>
    </source>
</evidence>
<evidence type="ECO:0000256" key="1">
    <source>
        <dbReference type="ARBA" id="ARBA00001966"/>
    </source>
</evidence>
<evidence type="ECO:0000256" key="14">
    <source>
        <dbReference type="ARBA" id="ARBA00023014"/>
    </source>
</evidence>
<dbReference type="Pfam" id="PF04055">
    <property type="entry name" value="Radical_SAM"/>
    <property type="match status" value="2"/>
</dbReference>
<feature type="region of interest" description="Disordered" evidence="18">
    <location>
        <begin position="743"/>
        <end position="791"/>
    </location>
</feature>
<dbReference type="CDD" id="cd01335">
    <property type="entry name" value="Radical_SAM"/>
    <property type="match status" value="2"/>
</dbReference>
<comment type="catalytic activity">
    <reaction evidence="17">
        <text>5-amino-5-(4-hydroxybenzyl)-6-(D-ribitylimino)-5,6-dihydrouracil + S-adenosyl-L-methionine = 7,8-didemethyl-8-hydroxy-5-deazariboflavin + 5'-deoxyadenosine + L-methionine + NH4(+) + H(+)</text>
        <dbReference type="Rhea" id="RHEA:55204"/>
        <dbReference type="ChEBI" id="CHEBI:15378"/>
        <dbReference type="ChEBI" id="CHEBI:17319"/>
        <dbReference type="ChEBI" id="CHEBI:28938"/>
        <dbReference type="ChEBI" id="CHEBI:57844"/>
        <dbReference type="ChEBI" id="CHEBI:59789"/>
        <dbReference type="ChEBI" id="CHEBI:59904"/>
        <dbReference type="ChEBI" id="CHEBI:85936"/>
        <dbReference type="EC" id="4.3.1.32"/>
    </reaction>
</comment>
<dbReference type="SFLD" id="SFLDS00029">
    <property type="entry name" value="Radical_SAM"/>
    <property type="match status" value="3"/>
</dbReference>
<dbReference type="SUPFAM" id="SSF102114">
    <property type="entry name" value="Radical SAM enzymes"/>
    <property type="match status" value="2"/>
</dbReference>
<dbReference type="InterPro" id="IPR034405">
    <property type="entry name" value="F420"/>
</dbReference>
<evidence type="ECO:0000256" key="12">
    <source>
        <dbReference type="ARBA" id="ARBA00022723"/>
    </source>
</evidence>
<dbReference type="HAMAP" id="MF_01612">
    <property type="entry name" value="FO_synth_sub2"/>
    <property type="match status" value="1"/>
</dbReference>
<evidence type="ECO:0000256" key="9">
    <source>
        <dbReference type="ARBA" id="ARBA00022485"/>
    </source>
</evidence>
<comment type="similarity">
    <text evidence="5">In the N-terminal section; belongs to the radical SAM superfamily. CofG family.</text>
</comment>
<dbReference type="GO" id="GO:0044689">
    <property type="term" value="F:7,8-didemethyl-8-hydroxy-5-deazariboflavin synthase activity"/>
    <property type="evidence" value="ECO:0007669"/>
    <property type="project" value="UniProtKB-EC"/>
</dbReference>
<reference evidence="20 21" key="1">
    <citation type="submission" date="2019-12" db="EMBL/GenBank/DDBJ databases">
        <title>Nitratireductor arenosus sp. nov., Isolated from sea sand, Jeju island, South Korea.</title>
        <authorList>
            <person name="Kim W."/>
        </authorList>
    </citation>
    <scope>NUCLEOTIDE SEQUENCE [LARGE SCALE GENOMIC DNA]</scope>
    <source>
        <strain evidence="20 21">CAU 1489</strain>
    </source>
</reference>
<evidence type="ECO:0000256" key="6">
    <source>
        <dbReference type="ARBA" id="ARBA00012126"/>
    </source>
</evidence>
<organism evidence="20 21">
    <name type="scientific">Nitratireductor arenosus</name>
    <dbReference type="NCBI Taxonomy" id="2682096"/>
    <lineage>
        <taxon>Bacteria</taxon>
        <taxon>Pseudomonadati</taxon>
        <taxon>Pseudomonadota</taxon>
        <taxon>Alphaproteobacteria</taxon>
        <taxon>Hyphomicrobiales</taxon>
        <taxon>Phyllobacteriaceae</taxon>
        <taxon>Nitratireductor</taxon>
    </lineage>
</organism>
<comment type="similarity">
    <text evidence="4">In the C-terminal section; belongs to the radical SAM superfamily. CofH family.</text>
</comment>
<evidence type="ECO:0000256" key="10">
    <source>
        <dbReference type="ARBA" id="ARBA00022679"/>
    </source>
</evidence>
<keyword evidence="21" id="KW-1185">Reference proteome</keyword>
<sequence>MTTPPIAQWSKRLIKGGRIDDDEALLLAGCDELDDLVAAGGAIRDAGHGDVVTVSRKVFIPLTQLCRDVCHYCTFAQAPRNCGAAFLTPEQVLAIAKDGVKAGCDEALFTLGDKPELRYRIAREELGALGHETTVDYLAAMADMVLRETGLLPHINAGVMSEDEIRVLRAVSVSQGIMLETASERLSERGGPHFGSPDKNPAVRLATIAAAGRAKVPFTSGILIGIGETRRERVEALLALRALHAEHGHIQEIIVQNFRAKPGTKMADAPEPSLDDQLWTIAVARMIFGPEMAIQSPPNLRAHGLKPLIDAGINDWGGVSPVTPDHVNPEAPWPELERLAAETARAGKTLAPRLAVYPAWLDEAGTWLAPEPRKAALRRQDTSGLAHESGWRVGRTERGHDFPAAATLPSRAAAAMRAIDMAVAGRPLDEQAIVSLFEARGSMADAVIDAADALRRETVGDTVGYVVTRNINYTNVCTYGCRFCAFSKGRTAAHLRGRPYDLELSEITRRVGEAWERGGVEVCMQGGIHPDYTGETYLEICRAAKRAAPGIHVHAFSPLEVSHGAQSLNIPVREFLERLKEAGLGSLPGTAAEILDDEIRAALCAQKLSTEDWLGVIEAAHEIGLRTTATIMFGHVERYRHWARHILRIRALQERTGGFTEFVPLPFVHMEAPIYLKGDARQGPSFREAVMMHAVSRLALNPVIANIQVSWVKMGEEGIAAALRAGANDLGGVLMDESISRAAGTRHGQEFPPHRMDETIRDAGRNPRQRTTLYGTPNEVQQRRSRQAPPLAERVQAPALKRARIGSRHALAEAGLAG</sequence>
<evidence type="ECO:0000256" key="11">
    <source>
        <dbReference type="ARBA" id="ARBA00022691"/>
    </source>
</evidence>
<evidence type="ECO:0000256" key="3">
    <source>
        <dbReference type="ARBA" id="ARBA00004712"/>
    </source>
</evidence>
<proteinExistence type="inferred from homology"/>
<dbReference type="PANTHER" id="PTHR43076:SF1">
    <property type="entry name" value="LIPOYL SYNTHASE 2"/>
    <property type="match status" value="1"/>
</dbReference>
<dbReference type="SMART" id="SM00729">
    <property type="entry name" value="Elp3"/>
    <property type="match status" value="2"/>
</dbReference>
<feature type="domain" description="Radical SAM core" evidence="19">
    <location>
        <begin position="52"/>
        <end position="299"/>
    </location>
</feature>
<dbReference type="SFLD" id="SFLDG01388">
    <property type="entry name" value="7_8-didemethyl-8-hydroxy-5-dea"/>
    <property type="match status" value="2"/>
</dbReference>
<dbReference type="NCBIfam" id="TIGR03550">
    <property type="entry name" value="F420_cofG"/>
    <property type="match status" value="1"/>
</dbReference>
<dbReference type="HAMAP" id="MF_01611">
    <property type="entry name" value="FO_synth_sub1"/>
    <property type="match status" value="1"/>
</dbReference>
<feature type="compositionally biased region" description="Polar residues" evidence="18">
    <location>
        <begin position="769"/>
        <end position="780"/>
    </location>
</feature>
<dbReference type="AlphaFoldDB" id="A0A844QDC6"/>
<dbReference type="InterPro" id="IPR019940">
    <property type="entry name" value="CofH_family"/>
</dbReference>
<keyword evidence="11" id="KW-0949">S-adenosyl-L-methionine</keyword>
<comment type="pathway">
    <text evidence="3">Cofactor biosynthesis; coenzyme F0 biosynthesis.</text>
</comment>
<protein>
    <recommendedName>
        <fullName evidence="8">FO synthase</fullName>
        <ecNumber evidence="7">2.5.1.147</ecNumber>
        <ecNumber evidence="6">4.3.1.32</ecNumber>
    </recommendedName>
</protein>
<dbReference type="Proteomes" id="UP000463224">
    <property type="component" value="Unassembled WGS sequence"/>
</dbReference>
<dbReference type="EC" id="4.3.1.32" evidence="6"/>
<dbReference type="EMBL" id="WPHG01000001">
    <property type="protein sequence ID" value="MVA95839.1"/>
    <property type="molecule type" value="Genomic_DNA"/>
</dbReference>
<dbReference type="GO" id="GO:0141093">
    <property type="term" value="F:5-amino-6-(D-ribitylamino)uracil--L-tyrosine 4-hydroxyphenyl transferase activity"/>
    <property type="evidence" value="ECO:0007669"/>
    <property type="project" value="UniProtKB-EC"/>
</dbReference>
<dbReference type="NCBIfam" id="TIGR03551">
    <property type="entry name" value="F420_cofH"/>
    <property type="match status" value="1"/>
</dbReference>
<dbReference type="NCBIfam" id="TIGR00423">
    <property type="entry name" value="CofH family radical SAM protein"/>
    <property type="match status" value="1"/>
</dbReference>
<comment type="caution">
    <text evidence="20">The sequence shown here is derived from an EMBL/GenBank/DDBJ whole genome shotgun (WGS) entry which is preliminary data.</text>
</comment>
<dbReference type="SFLD" id="SFLDF00294">
    <property type="entry name" value="7_8-didemethyl-8-hydroxy-5-dea"/>
    <property type="match status" value="1"/>
</dbReference>
<comment type="function">
    <text evidence="2">Catalyzes the radical-mediated synthesis of 7,8-didemethyl-8-hydroxy-5-deazariboflavin (FO) from 5-amino-6-(D-ribitylamino)uracil and L-tyrosine.</text>
</comment>
<dbReference type="InterPro" id="IPR058240">
    <property type="entry name" value="rSAM_sf"/>
</dbReference>
<keyword evidence="14" id="KW-0411">Iron-sulfur</keyword>
<evidence type="ECO:0000256" key="8">
    <source>
        <dbReference type="ARBA" id="ARBA00022220"/>
    </source>
</evidence>
<dbReference type="PROSITE" id="PS51918">
    <property type="entry name" value="RADICAL_SAM"/>
    <property type="match status" value="2"/>
</dbReference>
<dbReference type="InterPro" id="IPR007197">
    <property type="entry name" value="rSAM"/>
</dbReference>
<dbReference type="InterPro" id="IPR019939">
    <property type="entry name" value="CofG_family"/>
</dbReference>
<dbReference type="SFLD" id="SFLDF00343">
    <property type="entry name" value="aminofutalosine_synthase_(mqnE"/>
    <property type="match status" value="1"/>
</dbReference>
<evidence type="ECO:0000313" key="20">
    <source>
        <dbReference type="EMBL" id="MVA95839.1"/>
    </source>
</evidence>
<evidence type="ECO:0000256" key="2">
    <source>
        <dbReference type="ARBA" id="ARBA00003692"/>
    </source>
</evidence>
<keyword evidence="13" id="KW-0408">Iron</keyword>
<dbReference type="SFLD" id="SFLDG01064">
    <property type="entry name" value="F420__menaquinone_cofactor_bio"/>
    <property type="match status" value="3"/>
</dbReference>
<evidence type="ECO:0000256" key="13">
    <source>
        <dbReference type="ARBA" id="ARBA00023004"/>
    </source>
</evidence>
<dbReference type="InterPro" id="IPR045567">
    <property type="entry name" value="CofH/MnqC-like_C"/>
</dbReference>
<dbReference type="RefSeq" id="WP_156710715.1">
    <property type="nucleotide sequence ID" value="NZ_WPHG01000001.1"/>
</dbReference>
<dbReference type="Pfam" id="PF19288">
    <property type="entry name" value="CofH_C"/>
    <property type="match status" value="1"/>
</dbReference>
<gene>
    <name evidence="20" type="primary">cofH</name>
    <name evidence="20" type="ORF">GN330_01045</name>
</gene>
<accession>A0A844QDC6</accession>
<evidence type="ECO:0000256" key="15">
    <source>
        <dbReference type="ARBA" id="ARBA00023239"/>
    </source>
</evidence>
<dbReference type="InterPro" id="IPR013785">
    <property type="entry name" value="Aldolase_TIM"/>
</dbReference>
<dbReference type="NCBIfam" id="NF004884">
    <property type="entry name" value="PRK06245.1"/>
    <property type="match status" value="1"/>
</dbReference>